<feature type="transmembrane region" description="Helical" evidence="1">
    <location>
        <begin position="149"/>
        <end position="168"/>
    </location>
</feature>
<accession>A0ABR1DWC4</accession>
<proteinExistence type="predicted"/>
<dbReference type="Gene3D" id="1.20.1070.10">
    <property type="entry name" value="Rhodopsin 7-helix transmembrane proteins"/>
    <property type="match status" value="1"/>
</dbReference>
<feature type="transmembrane region" description="Helical" evidence="1">
    <location>
        <begin position="111"/>
        <end position="137"/>
    </location>
</feature>
<sequence length="208" mass="24552">MTTLLLIFNRFRAITFPFAKGLPYEVLLSIIAIFILPMPICYDLLYAKAFYLYSEPLQGYYLISETAHEHQRLLYLVIFECVVASMGLFMNSTGIAVLLRRSISQNRRKETRLFIISCICFLFQMLNAIVMLCIYLFSWCTHEIRMTMFLVPICNDLNSLSLPYYFLFFNDRMRKFFFDLPPCKWLSAFCYSEEQTKAVPLLEFRNIG</sequence>
<feature type="transmembrane region" description="Helical" evidence="1">
    <location>
        <begin position="73"/>
        <end position="99"/>
    </location>
</feature>
<keyword evidence="3" id="KW-1185">Reference proteome</keyword>
<keyword evidence="1" id="KW-0472">Membrane</keyword>
<feature type="transmembrane region" description="Helical" evidence="1">
    <location>
        <begin position="26"/>
        <end position="53"/>
    </location>
</feature>
<name>A0ABR1DWC4_NECAM</name>
<dbReference type="PANTHER" id="PTHR31552">
    <property type="entry name" value="SERPENTINE RECEPTOR CLASS GAMMA"/>
    <property type="match status" value="1"/>
</dbReference>
<dbReference type="EMBL" id="JAVFWL010000005">
    <property type="protein sequence ID" value="KAK6754732.1"/>
    <property type="molecule type" value="Genomic_DNA"/>
</dbReference>
<evidence type="ECO:0008006" key="4">
    <source>
        <dbReference type="Google" id="ProtNLM"/>
    </source>
</evidence>
<keyword evidence="1" id="KW-1133">Transmembrane helix</keyword>
<protein>
    <recommendedName>
        <fullName evidence="4">Serpentine receptor class gamma</fullName>
    </recommendedName>
</protein>
<comment type="caution">
    <text evidence="2">The sequence shown here is derived from an EMBL/GenBank/DDBJ whole genome shotgun (WGS) entry which is preliminary data.</text>
</comment>
<reference evidence="2 3" key="1">
    <citation type="submission" date="2023-08" db="EMBL/GenBank/DDBJ databases">
        <title>A Necator americanus chromosomal reference genome.</title>
        <authorList>
            <person name="Ilik V."/>
            <person name="Petrzelkova K.J."/>
            <person name="Pardy F."/>
            <person name="Fuh T."/>
            <person name="Niatou-Singa F.S."/>
            <person name="Gouil Q."/>
            <person name="Baker L."/>
            <person name="Ritchie M.E."/>
            <person name="Jex A.R."/>
            <person name="Gazzola D."/>
            <person name="Li H."/>
            <person name="Toshio Fujiwara R."/>
            <person name="Zhan B."/>
            <person name="Aroian R.V."/>
            <person name="Pafco B."/>
            <person name="Schwarz E.M."/>
        </authorList>
    </citation>
    <scope>NUCLEOTIDE SEQUENCE [LARGE SCALE GENOMIC DNA]</scope>
    <source>
        <strain evidence="2 3">Aroian</strain>
        <tissue evidence="2">Whole animal</tissue>
    </source>
</reference>
<dbReference type="Proteomes" id="UP001303046">
    <property type="component" value="Unassembled WGS sequence"/>
</dbReference>
<evidence type="ECO:0000313" key="2">
    <source>
        <dbReference type="EMBL" id="KAK6754732.1"/>
    </source>
</evidence>
<dbReference type="Pfam" id="PF10323">
    <property type="entry name" value="7TM_GPCR_Srv"/>
    <property type="match status" value="1"/>
</dbReference>
<dbReference type="InterPro" id="IPR019426">
    <property type="entry name" value="7TM_GPCR_serpentine_rcpt_Srv"/>
</dbReference>
<keyword evidence="1" id="KW-0812">Transmembrane</keyword>
<evidence type="ECO:0000313" key="3">
    <source>
        <dbReference type="Proteomes" id="UP001303046"/>
    </source>
</evidence>
<evidence type="ECO:0000256" key="1">
    <source>
        <dbReference type="SAM" id="Phobius"/>
    </source>
</evidence>
<dbReference type="PANTHER" id="PTHR31552:SF8">
    <property type="entry name" value="SERPENTINE RECEPTOR CLASS GAMMA"/>
    <property type="match status" value="1"/>
</dbReference>
<gene>
    <name evidence="2" type="primary">Necator_chrV.g18403</name>
    <name evidence="2" type="ORF">RB195_013612</name>
</gene>
<organism evidence="2 3">
    <name type="scientific">Necator americanus</name>
    <name type="common">Human hookworm</name>
    <dbReference type="NCBI Taxonomy" id="51031"/>
    <lineage>
        <taxon>Eukaryota</taxon>
        <taxon>Metazoa</taxon>
        <taxon>Ecdysozoa</taxon>
        <taxon>Nematoda</taxon>
        <taxon>Chromadorea</taxon>
        <taxon>Rhabditida</taxon>
        <taxon>Rhabditina</taxon>
        <taxon>Rhabditomorpha</taxon>
        <taxon>Strongyloidea</taxon>
        <taxon>Ancylostomatidae</taxon>
        <taxon>Bunostominae</taxon>
        <taxon>Necator</taxon>
    </lineage>
</organism>